<evidence type="ECO:0000256" key="2">
    <source>
        <dbReference type="SAM" id="Phobius"/>
    </source>
</evidence>
<feature type="compositionally biased region" description="Polar residues" evidence="1">
    <location>
        <begin position="321"/>
        <end position="334"/>
    </location>
</feature>
<name>A0A443HPK4_BYSSP</name>
<evidence type="ECO:0000256" key="3">
    <source>
        <dbReference type="SAM" id="SignalP"/>
    </source>
</evidence>
<evidence type="ECO:0000313" key="5">
    <source>
        <dbReference type="Proteomes" id="UP000283841"/>
    </source>
</evidence>
<keyword evidence="2" id="KW-0812">Transmembrane</keyword>
<feature type="compositionally biased region" description="Low complexity" evidence="1">
    <location>
        <begin position="191"/>
        <end position="208"/>
    </location>
</feature>
<keyword evidence="5" id="KW-1185">Reference proteome</keyword>
<dbReference type="GeneID" id="39598413"/>
<keyword evidence="2" id="KW-1133">Transmembrane helix</keyword>
<feature type="signal peptide" evidence="3">
    <location>
        <begin position="1"/>
        <end position="17"/>
    </location>
</feature>
<evidence type="ECO:0000313" key="4">
    <source>
        <dbReference type="EMBL" id="RWQ93737.1"/>
    </source>
</evidence>
<organism evidence="4 5">
    <name type="scientific">Byssochlamys spectabilis</name>
    <name type="common">Paecilomyces variotii</name>
    <dbReference type="NCBI Taxonomy" id="264951"/>
    <lineage>
        <taxon>Eukaryota</taxon>
        <taxon>Fungi</taxon>
        <taxon>Dikarya</taxon>
        <taxon>Ascomycota</taxon>
        <taxon>Pezizomycotina</taxon>
        <taxon>Eurotiomycetes</taxon>
        <taxon>Eurotiomycetidae</taxon>
        <taxon>Eurotiales</taxon>
        <taxon>Thermoascaceae</taxon>
        <taxon>Paecilomyces</taxon>
    </lineage>
</organism>
<reference evidence="4 5" key="1">
    <citation type="journal article" date="2018" name="Front. Microbiol.">
        <title>Genomic and genetic insights into a cosmopolitan fungus, Paecilomyces variotii (Eurotiales).</title>
        <authorList>
            <person name="Urquhart A.S."/>
            <person name="Mondo S.J."/>
            <person name="Makela M.R."/>
            <person name="Hane J.K."/>
            <person name="Wiebenga A."/>
            <person name="He G."/>
            <person name="Mihaltcheva S."/>
            <person name="Pangilinan J."/>
            <person name="Lipzen A."/>
            <person name="Barry K."/>
            <person name="de Vries R.P."/>
            <person name="Grigoriev I.V."/>
            <person name="Idnurm A."/>
        </authorList>
    </citation>
    <scope>NUCLEOTIDE SEQUENCE [LARGE SCALE GENOMIC DNA]</scope>
    <source>
        <strain evidence="4 5">CBS 101075</strain>
    </source>
</reference>
<feature type="compositionally biased region" description="Polar residues" evidence="1">
    <location>
        <begin position="209"/>
        <end position="219"/>
    </location>
</feature>
<comment type="caution">
    <text evidence="4">The sequence shown here is derived from an EMBL/GenBank/DDBJ whole genome shotgun (WGS) entry which is preliminary data.</text>
</comment>
<protein>
    <submittedName>
        <fullName evidence="4">Uncharacterized protein</fullName>
    </submittedName>
</protein>
<feature type="transmembrane region" description="Helical" evidence="2">
    <location>
        <begin position="245"/>
        <end position="267"/>
    </location>
</feature>
<feature type="region of interest" description="Disordered" evidence="1">
    <location>
        <begin position="291"/>
        <end position="369"/>
    </location>
</feature>
<sequence>MKALYLFALLWAISAWAIPLLSTSAELAYPTLTHVLVVNLCWRVHEGTEAEHAVCHYLGPQPLGTGDDECSAMIEKGKDLWRTGKIGASKEYQNSSKHPAHAKVVYRRSDDHLESDAEENSEGNGHDGYQTEAAKTTAKASQPTETTSEENHTSTKGESTATVASLVSSHETTQSSTENMSKTEASKTSDTKTISTTESRTSVVTSTSKAFATTSHPSRARTTIAQAQQTSYRKFDMASYHRSSIAAGVIFGFLASLAVVCVFVMYVRKWIRAWKRRQQGRLGDSVLPLVEDGRTSRSGTAQGYPSRMRDHQSPMWAPIQPSESSVTVAVGQQHSTHEMTPISTNSGSNTPVGRTPTDSQGSSSNSTDSQIRVVTGLIPSVIVVPPTPSPVLEMPSNNTPLPSAEMGSGDNRDRTPMTPRHQSRHSEPTLRTHDGSTHPSWLPFIPRWSASPIINVSDHMGH</sequence>
<dbReference type="Proteomes" id="UP000283841">
    <property type="component" value="Unassembled WGS sequence"/>
</dbReference>
<proteinExistence type="predicted"/>
<feature type="region of interest" description="Disordered" evidence="1">
    <location>
        <begin position="387"/>
        <end position="438"/>
    </location>
</feature>
<feature type="compositionally biased region" description="Polar residues" evidence="1">
    <location>
        <begin position="341"/>
        <end position="352"/>
    </location>
</feature>
<evidence type="ECO:0000256" key="1">
    <source>
        <dbReference type="SAM" id="MobiDB-lite"/>
    </source>
</evidence>
<feature type="compositionally biased region" description="Polar residues" evidence="1">
    <location>
        <begin position="156"/>
        <end position="183"/>
    </location>
</feature>
<dbReference type="RefSeq" id="XP_028483382.1">
    <property type="nucleotide sequence ID" value="XM_028629136.1"/>
</dbReference>
<gene>
    <name evidence="4" type="ORF">C8Q69DRAFT_446512</name>
</gene>
<keyword evidence="3" id="KW-0732">Signal</keyword>
<dbReference type="EMBL" id="RCNU01000009">
    <property type="protein sequence ID" value="RWQ93737.1"/>
    <property type="molecule type" value="Genomic_DNA"/>
</dbReference>
<feature type="compositionally biased region" description="Low complexity" evidence="1">
    <location>
        <begin position="357"/>
        <end position="369"/>
    </location>
</feature>
<keyword evidence="2" id="KW-0472">Membrane</keyword>
<feature type="region of interest" description="Disordered" evidence="1">
    <location>
        <begin position="111"/>
        <end position="219"/>
    </location>
</feature>
<dbReference type="VEuPathDB" id="FungiDB:C8Q69DRAFT_446512"/>
<dbReference type="AlphaFoldDB" id="A0A443HPK4"/>
<feature type="chain" id="PRO_5019124157" evidence="3">
    <location>
        <begin position="18"/>
        <end position="462"/>
    </location>
</feature>
<accession>A0A443HPK4</accession>
<feature type="compositionally biased region" description="Basic and acidic residues" evidence="1">
    <location>
        <begin position="424"/>
        <end position="436"/>
    </location>
</feature>